<feature type="compositionally biased region" description="Low complexity" evidence="1">
    <location>
        <begin position="193"/>
        <end position="216"/>
    </location>
</feature>
<evidence type="ECO:0000259" key="2">
    <source>
        <dbReference type="Pfam" id="PF15862"/>
    </source>
</evidence>
<feature type="compositionally biased region" description="Polar residues" evidence="1">
    <location>
        <begin position="374"/>
        <end position="384"/>
    </location>
</feature>
<feature type="compositionally biased region" description="Polar residues" evidence="1">
    <location>
        <begin position="217"/>
        <end position="229"/>
    </location>
</feature>
<sequence>MRIRLTFEDPLPAYKCWYEIPASCSTIRDLQRAVRKGFNLDQYCKTTRLDLDGFFLLPTSTVAGSLKDGDLLQVMIRKKGDSLPPRHLPVSGGKKRSSNDAGLPDTDRKSSKKMKSSPNKKPLAPPAKQGNAQRQPGQSQQKQQQQSNAQNNKKKNGQDNKKAQQHNNNKPQDGQPLASNVSGNNTSAQGKGSKNNKANKASNTNSNAKSDTKNNTQISRGPKNNSSTTRKPDHSVEERRKVHFAPESASQRKKTATTETSSDGDSSDSDSSDSESSSSSSESSDSSKNSSDSSNSDSDSSDESASGSDNNKGETKAVITRVIPGKGKGATKSRNTRRKLLKQKMAEAHEADAGSDSDTSAPNPLKRDYKAGTQPVNSTPTTSGKAAKIAAPQVNGKDAAQDNKKKVTVPQANGKTAAPQANGKGAAPQANKKAATQASAPPKVIMTSVDLKDSEFVTKSNPKRVTRSSQKKPNGVTQEAPATPQPEILRRKDSQNNKTVAAEKEADDTSEADTTPRDYNSLPKLDDNLAVGDIIAFKTLEMGPSYQPIISDFKEATVLSSSMTDMMAEVQLSRKFRTPVQLDDDGNPILGKFDIYDEEEFERTRRGIVSLDILGLADCRIISKK</sequence>
<evidence type="ECO:0000313" key="4">
    <source>
        <dbReference type="EMBL" id="KAG0283031.1"/>
    </source>
</evidence>
<protein>
    <recommendedName>
        <fullName evidence="6">Coilin</fullName>
    </recommendedName>
</protein>
<accession>A0ABQ7JQS1</accession>
<feature type="compositionally biased region" description="Low complexity" evidence="1">
    <location>
        <begin position="274"/>
        <end position="310"/>
    </location>
</feature>
<dbReference type="InterPro" id="IPR031722">
    <property type="entry name" value="Coilin_N"/>
</dbReference>
<feature type="compositionally biased region" description="Basic residues" evidence="1">
    <location>
        <begin position="329"/>
        <end position="342"/>
    </location>
</feature>
<dbReference type="Pfam" id="PF23086">
    <property type="entry name" value="Tudor_Coilin"/>
    <property type="match status" value="1"/>
</dbReference>
<feature type="domain" description="Coilin tudor" evidence="3">
    <location>
        <begin position="516"/>
        <end position="623"/>
    </location>
</feature>
<feature type="domain" description="Coilin N-terminal" evidence="2">
    <location>
        <begin position="1"/>
        <end position="159"/>
    </location>
</feature>
<feature type="compositionally biased region" description="Polar residues" evidence="1">
    <location>
        <begin position="166"/>
        <end position="192"/>
    </location>
</feature>
<evidence type="ECO:0000256" key="1">
    <source>
        <dbReference type="SAM" id="MobiDB-lite"/>
    </source>
</evidence>
<evidence type="ECO:0000313" key="5">
    <source>
        <dbReference type="Proteomes" id="UP001194696"/>
    </source>
</evidence>
<reference evidence="4 5" key="1">
    <citation type="journal article" date="2020" name="Fungal Divers.">
        <title>Resolving the Mortierellaceae phylogeny through synthesis of multi-gene phylogenetics and phylogenomics.</title>
        <authorList>
            <person name="Vandepol N."/>
            <person name="Liber J."/>
            <person name="Desiro A."/>
            <person name="Na H."/>
            <person name="Kennedy M."/>
            <person name="Barry K."/>
            <person name="Grigoriev I.V."/>
            <person name="Miller A.N."/>
            <person name="O'Donnell K."/>
            <person name="Stajich J.E."/>
            <person name="Bonito G."/>
        </authorList>
    </citation>
    <scope>NUCLEOTIDE SEQUENCE [LARGE SCALE GENOMIC DNA]</scope>
    <source>
        <strain evidence="4 5">AD045</strain>
    </source>
</reference>
<evidence type="ECO:0008006" key="6">
    <source>
        <dbReference type="Google" id="ProtNLM"/>
    </source>
</evidence>
<dbReference type="PANTHER" id="PTHR15197:SF0">
    <property type="entry name" value="COILIN"/>
    <property type="match status" value="1"/>
</dbReference>
<dbReference type="PANTHER" id="PTHR15197">
    <property type="entry name" value="COILIN P80"/>
    <property type="match status" value="1"/>
</dbReference>
<feature type="compositionally biased region" description="Basic residues" evidence="1">
    <location>
        <begin position="461"/>
        <end position="470"/>
    </location>
</feature>
<feature type="compositionally biased region" description="Basic and acidic residues" evidence="1">
    <location>
        <begin position="230"/>
        <end position="240"/>
    </location>
</feature>
<dbReference type="Pfam" id="PF15862">
    <property type="entry name" value="Coilin_N"/>
    <property type="match status" value="1"/>
</dbReference>
<dbReference type="EMBL" id="JAAAIM010000964">
    <property type="protein sequence ID" value="KAG0283031.1"/>
    <property type="molecule type" value="Genomic_DNA"/>
</dbReference>
<keyword evidence="5" id="KW-1185">Reference proteome</keyword>
<dbReference type="InterPro" id="IPR056398">
    <property type="entry name" value="Tudor_Coilin"/>
</dbReference>
<evidence type="ECO:0000259" key="3">
    <source>
        <dbReference type="Pfam" id="PF23086"/>
    </source>
</evidence>
<proteinExistence type="predicted"/>
<dbReference type="Proteomes" id="UP001194696">
    <property type="component" value="Unassembled WGS sequence"/>
</dbReference>
<comment type="caution">
    <text evidence="4">The sequence shown here is derived from an EMBL/GenBank/DDBJ whole genome shotgun (WGS) entry which is preliminary data.</text>
</comment>
<feature type="compositionally biased region" description="Low complexity" evidence="1">
    <location>
        <begin position="137"/>
        <end position="151"/>
    </location>
</feature>
<gene>
    <name evidence="4" type="ORF">BGZ96_012599</name>
</gene>
<organism evidence="4 5">
    <name type="scientific">Linnemannia gamsii</name>
    <dbReference type="NCBI Taxonomy" id="64522"/>
    <lineage>
        <taxon>Eukaryota</taxon>
        <taxon>Fungi</taxon>
        <taxon>Fungi incertae sedis</taxon>
        <taxon>Mucoromycota</taxon>
        <taxon>Mortierellomycotina</taxon>
        <taxon>Mortierellomycetes</taxon>
        <taxon>Mortierellales</taxon>
        <taxon>Mortierellaceae</taxon>
        <taxon>Linnemannia</taxon>
    </lineage>
</organism>
<feature type="region of interest" description="Disordered" evidence="1">
    <location>
        <begin position="77"/>
        <end position="523"/>
    </location>
</feature>
<name>A0ABQ7JQS1_9FUNG</name>
<dbReference type="InterPro" id="IPR024822">
    <property type="entry name" value="Coilin"/>
</dbReference>